<evidence type="ECO:0000256" key="1">
    <source>
        <dbReference type="SAM" id="MobiDB-lite"/>
    </source>
</evidence>
<dbReference type="GeneID" id="90071883"/>
<dbReference type="AlphaFoldDB" id="A0AAV5QGV8"/>
<proteinExistence type="predicted"/>
<dbReference type="EMBL" id="BTFZ01000002">
    <property type="protein sequence ID" value="GMM33904.1"/>
    <property type="molecule type" value="Genomic_DNA"/>
</dbReference>
<evidence type="ECO:0000313" key="3">
    <source>
        <dbReference type="Proteomes" id="UP001360560"/>
    </source>
</evidence>
<sequence length="214" mass="24862">MEDRIEEMGETDKIEELENEIADKTTQLTRQEKQVTELQEKTKKTNQETSKLFQAVGDLSNRLLSIDLNTDKSMKKIQRTNDYKKTTQDKSAAKQARLKAMQEKYGIVSPKQTFLERKSVNEFQKEMNENPHLDSETRKKMKSRLFTIDAYAIVDQMNDLLNEEIVEAIGYNRRGHLILYSTRELTDLDVRKLTIIDDIEGRLKHTRGIGASYG</sequence>
<name>A0AAV5QGV8_9ASCO</name>
<protein>
    <submittedName>
        <fullName evidence="2">Uncharacterized protein</fullName>
    </submittedName>
</protein>
<evidence type="ECO:0000313" key="2">
    <source>
        <dbReference type="EMBL" id="GMM33904.1"/>
    </source>
</evidence>
<feature type="region of interest" description="Disordered" evidence="1">
    <location>
        <begin position="1"/>
        <end position="46"/>
    </location>
</feature>
<gene>
    <name evidence="2" type="ORF">DASC09_012290</name>
</gene>
<comment type="caution">
    <text evidence="2">The sequence shown here is derived from an EMBL/GenBank/DDBJ whole genome shotgun (WGS) entry which is preliminary data.</text>
</comment>
<accession>A0AAV5QGV8</accession>
<feature type="compositionally biased region" description="Basic and acidic residues" evidence="1">
    <location>
        <begin position="30"/>
        <end position="46"/>
    </location>
</feature>
<dbReference type="Proteomes" id="UP001360560">
    <property type="component" value="Unassembled WGS sequence"/>
</dbReference>
<keyword evidence="3" id="KW-1185">Reference proteome</keyword>
<feature type="compositionally biased region" description="Basic and acidic residues" evidence="1">
    <location>
        <begin position="1"/>
        <end position="16"/>
    </location>
</feature>
<organism evidence="2 3">
    <name type="scientific">Saccharomycopsis crataegensis</name>
    <dbReference type="NCBI Taxonomy" id="43959"/>
    <lineage>
        <taxon>Eukaryota</taxon>
        <taxon>Fungi</taxon>
        <taxon>Dikarya</taxon>
        <taxon>Ascomycota</taxon>
        <taxon>Saccharomycotina</taxon>
        <taxon>Saccharomycetes</taxon>
        <taxon>Saccharomycopsidaceae</taxon>
        <taxon>Saccharomycopsis</taxon>
    </lineage>
</organism>
<dbReference type="RefSeq" id="XP_064850904.1">
    <property type="nucleotide sequence ID" value="XM_064994832.1"/>
</dbReference>
<reference evidence="2 3" key="1">
    <citation type="journal article" date="2023" name="Elife">
        <title>Identification of key yeast species and microbe-microbe interactions impacting larval growth of Drosophila in the wild.</title>
        <authorList>
            <person name="Mure A."/>
            <person name="Sugiura Y."/>
            <person name="Maeda R."/>
            <person name="Honda K."/>
            <person name="Sakurai N."/>
            <person name="Takahashi Y."/>
            <person name="Watada M."/>
            <person name="Katoh T."/>
            <person name="Gotoh A."/>
            <person name="Gotoh Y."/>
            <person name="Taniguchi I."/>
            <person name="Nakamura K."/>
            <person name="Hayashi T."/>
            <person name="Katayama T."/>
            <person name="Uemura T."/>
            <person name="Hattori Y."/>
        </authorList>
    </citation>
    <scope>NUCLEOTIDE SEQUENCE [LARGE SCALE GENOMIC DNA]</scope>
    <source>
        <strain evidence="2 3">SC-9</strain>
    </source>
</reference>